<keyword evidence="1" id="KW-0812">Transmembrane</keyword>
<dbReference type="AlphaFoldDB" id="A0A6A7APV9"/>
<evidence type="ECO:0000313" key="2">
    <source>
        <dbReference type="EMBL" id="KAF2844774.1"/>
    </source>
</evidence>
<gene>
    <name evidence="2" type="ORF">T440DRAFT_512019</name>
</gene>
<accession>A0A6A7APV9</accession>
<keyword evidence="1" id="KW-0472">Membrane</keyword>
<evidence type="ECO:0000313" key="3">
    <source>
        <dbReference type="Proteomes" id="UP000799423"/>
    </source>
</evidence>
<feature type="transmembrane region" description="Helical" evidence="1">
    <location>
        <begin position="212"/>
        <end position="234"/>
    </location>
</feature>
<evidence type="ECO:0000256" key="1">
    <source>
        <dbReference type="SAM" id="Phobius"/>
    </source>
</evidence>
<feature type="transmembrane region" description="Helical" evidence="1">
    <location>
        <begin position="164"/>
        <end position="183"/>
    </location>
</feature>
<keyword evidence="3" id="KW-1185">Reference proteome</keyword>
<name>A0A6A7APV9_9PLEO</name>
<organism evidence="2 3">
    <name type="scientific">Plenodomus tracheiphilus IPT5</name>
    <dbReference type="NCBI Taxonomy" id="1408161"/>
    <lineage>
        <taxon>Eukaryota</taxon>
        <taxon>Fungi</taxon>
        <taxon>Dikarya</taxon>
        <taxon>Ascomycota</taxon>
        <taxon>Pezizomycotina</taxon>
        <taxon>Dothideomycetes</taxon>
        <taxon>Pleosporomycetidae</taxon>
        <taxon>Pleosporales</taxon>
        <taxon>Pleosporineae</taxon>
        <taxon>Leptosphaeriaceae</taxon>
        <taxon>Plenodomus</taxon>
    </lineage>
</organism>
<feature type="transmembrane region" description="Helical" evidence="1">
    <location>
        <begin position="255"/>
        <end position="279"/>
    </location>
</feature>
<dbReference type="OrthoDB" id="3640947at2759"/>
<feature type="transmembrane region" description="Helical" evidence="1">
    <location>
        <begin position="62"/>
        <end position="81"/>
    </location>
</feature>
<keyword evidence="1" id="KW-1133">Transmembrane helix</keyword>
<dbReference type="EMBL" id="MU006364">
    <property type="protein sequence ID" value="KAF2844774.1"/>
    <property type="molecule type" value="Genomic_DNA"/>
</dbReference>
<sequence length="329" mass="36613">MDNVRITEEQPSYKAVFGLDIVTAAIALILLGLATRPTFQRIKAGRFSSLNGAQDEPFKTTLGTYLFLWPALLCFSIVYIVRCASDILKTRGIVDYDKDLSWNGRAAYTVSSNENGTRLSALTFTTAFTNILFTVLLNGGVWIHSSHVQSNGTGTSSPKKKSKIWNTFIMLMILATGVAAWGVGMDVRDMSGGTMGRLAWSDVLVRDRVTRILYIVYECTVIVSSTSVSIEVWREYNSTNRTAHQSNERNHLARFAFVVVPLIALRNIFIILDIILLYLDTSNWPTSASLAVTFLLLIFRQFANLAIVAIILWGAWRMGRTIKMFGGSV</sequence>
<feature type="transmembrane region" description="Helical" evidence="1">
    <location>
        <begin position="15"/>
        <end position="34"/>
    </location>
</feature>
<dbReference type="Proteomes" id="UP000799423">
    <property type="component" value="Unassembled WGS sequence"/>
</dbReference>
<feature type="transmembrane region" description="Helical" evidence="1">
    <location>
        <begin position="291"/>
        <end position="316"/>
    </location>
</feature>
<proteinExistence type="predicted"/>
<protein>
    <submittedName>
        <fullName evidence="2">Uncharacterized protein</fullName>
    </submittedName>
</protein>
<reference evidence="2" key="1">
    <citation type="submission" date="2020-01" db="EMBL/GenBank/DDBJ databases">
        <authorList>
            <consortium name="DOE Joint Genome Institute"/>
            <person name="Haridas S."/>
            <person name="Albert R."/>
            <person name="Binder M."/>
            <person name="Bloem J."/>
            <person name="Labutti K."/>
            <person name="Salamov A."/>
            <person name="Andreopoulos B."/>
            <person name="Baker S.E."/>
            <person name="Barry K."/>
            <person name="Bills G."/>
            <person name="Bluhm B.H."/>
            <person name="Cannon C."/>
            <person name="Castanera R."/>
            <person name="Culley D.E."/>
            <person name="Daum C."/>
            <person name="Ezra D."/>
            <person name="Gonzalez J.B."/>
            <person name="Henrissat B."/>
            <person name="Kuo A."/>
            <person name="Liang C."/>
            <person name="Lipzen A."/>
            <person name="Lutzoni F."/>
            <person name="Magnuson J."/>
            <person name="Mondo S."/>
            <person name="Nolan M."/>
            <person name="Ohm R."/>
            <person name="Pangilinan J."/>
            <person name="Park H.-J."/>
            <person name="Ramirez L."/>
            <person name="Alfaro M."/>
            <person name="Sun H."/>
            <person name="Tritt A."/>
            <person name="Yoshinaga Y."/>
            <person name="Zwiers L.-H."/>
            <person name="Turgeon B.G."/>
            <person name="Goodwin S.B."/>
            <person name="Spatafora J.W."/>
            <person name="Crous P.W."/>
            <person name="Grigoriev I.V."/>
        </authorList>
    </citation>
    <scope>NUCLEOTIDE SEQUENCE</scope>
    <source>
        <strain evidence="2">IPT5</strain>
    </source>
</reference>
<feature type="transmembrane region" description="Helical" evidence="1">
    <location>
        <begin position="121"/>
        <end position="143"/>
    </location>
</feature>